<name>A0A1M6JFW3_9FIRM</name>
<proteinExistence type="predicted"/>
<reference evidence="2" key="1">
    <citation type="submission" date="2016-11" db="EMBL/GenBank/DDBJ databases">
        <authorList>
            <person name="Varghese N."/>
            <person name="Submissions S."/>
        </authorList>
    </citation>
    <scope>NUCLEOTIDE SEQUENCE [LARGE SCALE GENOMIC DNA]</scope>
    <source>
        <strain evidence="2">DSM 16057</strain>
    </source>
</reference>
<dbReference type="Pfam" id="PF14386">
    <property type="entry name" value="DUF4417"/>
    <property type="match status" value="1"/>
</dbReference>
<dbReference type="InterPro" id="IPR025530">
    <property type="entry name" value="DUF4417"/>
</dbReference>
<dbReference type="AlphaFoldDB" id="A0A1M6JFW3"/>
<sequence>MASLKSSCNCDDCRFYNLCGGCHPECNHAGCARPCFSCPVRCRRREDVEAWIRDVGGTLDLSFPRALDWPPVPGDLPPVIPEVDGYRTAEYDAAANYPAYAVGASRVFSKKGAGLRPRWRGRRAAGVLGLPPEKKVVLHMFGPDELIERLWTEQFRCRLWDQVAGAGFALVLGPNYSVYGEHPRFEHLINMRRSLLAAVRLASLGVPTAPNVYWWTERDLERWCDCVEKLNIPAVAVNAQTYRTEKDWAFLLAGLEYMGARLGDRVTLFLNGLSRPERVAAARKAVPRVVFVSRDLQMRAQHGRLFGARRGEYAYGEAPALFRKNVELFQQNLRLPALDNVVQS</sequence>
<gene>
    <name evidence="1" type="ORF">SAMN02745219_02603</name>
</gene>
<dbReference type="Proteomes" id="UP000184529">
    <property type="component" value="Unassembled WGS sequence"/>
</dbReference>
<protein>
    <recommendedName>
        <fullName evidence="3">DUF4417 domain-containing protein</fullName>
    </recommendedName>
</protein>
<accession>A0A1M6JFW3</accession>
<keyword evidence="2" id="KW-1185">Reference proteome</keyword>
<evidence type="ECO:0000313" key="1">
    <source>
        <dbReference type="EMBL" id="SHJ45534.1"/>
    </source>
</evidence>
<evidence type="ECO:0008006" key="3">
    <source>
        <dbReference type="Google" id="ProtNLM"/>
    </source>
</evidence>
<dbReference type="RefSeq" id="WP_072870220.1">
    <property type="nucleotide sequence ID" value="NZ_FQZM01000035.1"/>
</dbReference>
<dbReference type="OrthoDB" id="9800801at2"/>
<dbReference type="STRING" id="1121432.SAMN02745219_02603"/>
<organism evidence="1 2">
    <name type="scientific">Desulfofundulus thermosubterraneus DSM 16057</name>
    <dbReference type="NCBI Taxonomy" id="1121432"/>
    <lineage>
        <taxon>Bacteria</taxon>
        <taxon>Bacillati</taxon>
        <taxon>Bacillota</taxon>
        <taxon>Clostridia</taxon>
        <taxon>Eubacteriales</taxon>
        <taxon>Peptococcaceae</taxon>
        <taxon>Desulfofundulus</taxon>
    </lineage>
</organism>
<evidence type="ECO:0000313" key="2">
    <source>
        <dbReference type="Proteomes" id="UP000184529"/>
    </source>
</evidence>
<dbReference type="EMBL" id="FQZM01000035">
    <property type="protein sequence ID" value="SHJ45534.1"/>
    <property type="molecule type" value="Genomic_DNA"/>
</dbReference>